<dbReference type="PANTHER" id="PTHR34978">
    <property type="entry name" value="POSSIBLE SENSOR-TRANSDUCER PROTEIN BLAR"/>
    <property type="match status" value="1"/>
</dbReference>
<keyword evidence="4" id="KW-0378">Hydrolase</keyword>
<organism evidence="4 5">
    <name type="scientific">Chryseosolibacter indicus</name>
    <dbReference type="NCBI Taxonomy" id="2782351"/>
    <lineage>
        <taxon>Bacteria</taxon>
        <taxon>Pseudomonadati</taxon>
        <taxon>Bacteroidota</taxon>
        <taxon>Cytophagia</taxon>
        <taxon>Cytophagales</taxon>
        <taxon>Chryseotaleaceae</taxon>
        <taxon>Chryseosolibacter</taxon>
    </lineage>
</organism>
<keyword evidence="2" id="KW-1133">Transmembrane helix</keyword>
<proteinExistence type="predicted"/>
<dbReference type="GO" id="GO:0008237">
    <property type="term" value="F:metallopeptidase activity"/>
    <property type="evidence" value="ECO:0007669"/>
    <property type="project" value="UniProtKB-KW"/>
</dbReference>
<evidence type="ECO:0000259" key="3">
    <source>
        <dbReference type="Pfam" id="PF05569"/>
    </source>
</evidence>
<dbReference type="RefSeq" id="WP_254155064.1">
    <property type="nucleotide sequence ID" value="NZ_JAHESD010000046.1"/>
</dbReference>
<dbReference type="PANTHER" id="PTHR34978:SF3">
    <property type="entry name" value="SLR0241 PROTEIN"/>
    <property type="match status" value="1"/>
</dbReference>
<reference evidence="4 5" key="1">
    <citation type="submission" date="2021-05" db="EMBL/GenBank/DDBJ databases">
        <title>A Polyphasic approach of four new species of the genus Ohtaekwangia: Ohtaekwangia histidinii sp. nov., Ohtaekwangia cretensis sp. nov., Ohtaekwangia indiensis sp. nov., Ohtaekwangia reichenbachii sp. nov. from diverse environment.</title>
        <authorList>
            <person name="Octaviana S."/>
        </authorList>
    </citation>
    <scope>NUCLEOTIDE SEQUENCE [LARGE SCALE GENOMIC DNA]</scope>
    <source>
        <strain evidence="4 5">PWU20</strain>
    </source>
</reference>
<feature type="transmembrane region" description="Helical" evidence="2">
    <location>
        <begin position="182"/>
        <end position="203"/>
    </location>
</feature>
<feature type="transmembrane region" description="Helical" evidence="2">
    <location>
        <begin position="114"/>
        <end position="139"/>
    </location>
</feature>
<keyword evidence="2" id="KW-0472">Membrane</keyword>
<evidence type="ECO:0000313" key="5">
    <source>
        <dbReference type="Proteomes" id="UP000772618"/>
    </source>
</evidence>
<protein>
    <submittedName>
        <fullName evidence="4">M48 family metalloprotease</fullName>
        <ecNumber evidence="4">3.4.24.-</ecNumber>
    </submittedName>
</protein>
<dbReference type="EC" id="3.4.24.-" evidence="4"/>
<feature type="transmembrane region" description="Helical" evidence="2">
    <location>
        <begin position="223"/>
        <end position="244"/>
    </location>
</feature>
<feature type="transmembrane region" description="Helical" evidence="2">
    <location>
        <begin position="50"/>
        <end position="70"/>
    </location>
</feature>
<evidence type="ECO:0000256" key="1">
    <source>
        <dbReference type="SAM" id="Coils"/>
    </source>
</evidence>
<keyword evidence="1" id="KW-0175">Coiled coil</keyword>
<accession>A0ABS5VWA2</accession>
<keyword evidence="2" id="KW-0812">Transmembrane</keyword>
<feature type="coiled-coil region" evidence="1">
    <location>
        <begin position="526"/>
        <end position="560"/>
    </location>
</feature>
<evidence type="ECO:0000256" key="2">
    <source>
        <dbReference type="SAM" id="Phobius"/>
    </source>
</evidence>
<keyword evidence="4" id="KW-0645">Protease</keyword>
<dbReference type="Proteomes" id="UP000772618">
    <property type="component" value="Unassembled WGS sequence"/>
</dbReference>
<keyword evidence="5" id="KW-1185">Reference proteome</keyword>
<dbReference type="CDD" id="cd07341">
    <property type="entry name" value="M56_BlaR1_MecR1_like"/>
    <property type="match status" value="1"/>
</dbReference>
<feature type="domain" description="Peptidase M56" evidence="3">
    <location>
        <begin position="23"/>
        <end position="304"/>
    </location>
</feature>
<dbReference type="Gene3D" id="3.30.2010.10">
    <property type="entry name" value="Metalloproteases ('zincins'), catalytic domain"/>
    <property type="match status" value="1"/>
</dbReference>
<dbReference type="EMBL" id="JAHESD010000046">
    <property type="protein sequence ID" value="MBT1705110.1"/>
    <property type="molecule type" value="Genomic_DNA"/>
</dbReference>
<name>A0ABS5VWA2_9BACT</name>
<keyword evidence="4" id="KW-0482">Metalloprotease</keyword>
<dbReference type="Pfam" id="PF05569">
    <property type="entry name" value="Peptidase_M56"/>
    <property type="match status" value="1"/>
</dbReference>
<dbReference type="InterPro" id="IPR052173">
    <property type="entry name" value="Beta-lactam_resp_regulator"/>
</dbReference>
<feature type="transmembrane region" description="Helical" evidence="2">
    <location>
        <begin position="319"/>
        <end position="337"/>
    </location>
</feature>
<dbReference type="InterPro" id="IPR008756">
    <property type="entry name" value="Peptidase_M56"/>
</dbReference>
<feature type="transmembrane region" description="Helical" evidence="2">
    <location>
        <begin position="15"/>
        <end position="38"/>
    </location>
</feature>
<sequence length="615" mass="69759">MNIANHFFSSNLVGAFGWTLIHSLWQSLIIVGLTASLLKLFTYSSTRRYIIASVSLVFILVAGLATFLILTSERHSTPAAPDQAKFSSISSATIQVGSTASDSFSLLSFIESNMHVVVIAWLVGTLLLSLRLLAGWFYLRRITSSAIALNNAWSDRLKALAIKLNIKRVVQLAESNIIHSPMVIGFIKPVILIPVGMLSGMTIEQVEAIFIHELAHIKRYDYLVNVLQSIIEIVLFFNPFVWILSSIIRREREYCCDDTVVLNQVNKLAYARALATLQEAEIHKTTFAVSLAENKNELLTRIKRIMEKPFQQPTKSSRIIPAILLVVGLICASWISIQTGKTINKEEDSLAQDTTIKGKSKAARYSKRTITTIDENGDPKQEVVENFEGDESQREMFAPQPLDPIPPVPSIDFVIPPIPAIPDFHAMLPSMFFDGDTIPAPGRPYTRNLDDISLQIEESIREHFKDFELQQEKLQSLTQDINAIIEKEISTELQHGLAMANHAEIIDEALHSQLQDQLMTLQDGHLKDLDIDMKHLNDNLRELEDNMHAFQDEIQKELVQDGYLKKDEKINKMEWSNGEIRINDITIKEKDKKKYNELHEKFFENSNGYHFRHVE</sequence>
<gene>
    <name evidence="4" type="ORF">KK060_17585</name>
</gene>
<evidence type="ECO:0000313" key="4">
    <source>
        <dbReference type="EMBL" id="MBT1705110.1"/>
    </source>
</evidence>
<comment type="caution">
    <text evidence="4">The sequence shown here is derived from an EMBL/GenBank/DDBJ whole genome shotgun (WGS) entry which is preliminary data.</text>
</comment>